<evidence type="ECO:0000313" key="2">
    <source>
        <dbReference type="EMBL" id="MDC4242384.1"/>
    </source>
</evidence>
<dbReference type="EMBL" id="JAMRYU010000030">
    <property type="protein sequence ID" value="MDC4242384.1"/>
    <property type="molecule type" value="Genomic_DNA"/>
</dbReference>
<feature type="domain" description="DNA methylase adenine-specific" evidence="1">
    <location>
        <begin position="96"/>
        <end position="135"/>
    </location>
</feature>
<dbReference type="GO" id="GO:0003677">
    <property type="term" value="F:DNA binding"/>
    <property type="evidence" value="ECO:0007669"/>
    <property type="project" value="InterPro"/>
</dbReference>
<dbReference type="InterPro" id="IPR029063">
    <property type="entry name" value="SAM-dependent_MTases_sf"/>
</dbReference>
<sequence>MVLKNGLEITPSMKASQVISGIKEILGELLTDDINKSGKLSLLYAKILKSQNIRDLKVEDLREILNFINENILPFINDKSTAGEDFLNLLFVTFNKYVGKDDKNQTFTPDHITDFMAKITGVNKNSIILDPCCGDCKIVPLKFYSLLSKASSIYINKLLTNLKFSPFWI</sequence>
<keyword evidence="3" id="KW-1185">Reference proteome</keyword>
<dbReference type="Pfam" id="PF02384">
    <property type="entry name" value="N6_Mtase"/>
    <property type="match status" value="1"/>
</dbReference>
<dbReference type="Gene3D" id="3.40.50.150">
    <property type="entry name" value="Vaccinia Virus protein VP39"/>
    <property type="match status" value="1"/>
</dbReference>
<gene>
    <name evidence="2" type="ORF">NE398_19825</name>
</gene>
<dbReference type="GO" id="GO:0032259">
    <property type="term" value="P:methylation"/>
    <property type="evidence" value="ECO:0007669"/>
    <property type="project" value="UniProtKB-KW"/>
</dbReference>
<dbReference type="AlphaFoldDB" id="A0A9X3XQN4"/>
<evidence type="ECO:0000259" key="1">
    <source>
        <dbReference type="Pfam" id="PF02384"/>
    </source>
</evidence>
<name>A0A9X3XQN4_9CLOT</name>
<keyword evidence="2" id="KW-0808">Transferase</keyword>
<dbReference type="Proteomes" id="UP001141183">
    <property type="component" value="Unassembled WGS sequence"/>
</dbReference>
<protein>
    <submittedName>
        <fullName evidence="2">N-6 DNA methylase</fullName>
    </submittedName>
</protein>
<keyword evidence="2" id="KW-0489">Methyltransferase</keyword>
<accession>A0A9X3XQN4</accession>
<reference evidence="2" key="1">
    <citation type="submission" date="2022-05" db="EMBL/GenBank/DDBJ databases">
        <title>Draft genome sequence of Clostridium tertium strain CP3 isolated from Peru.</title>
        <authorList>
            <person name="Hurtado R."/>
            <person name="Lima L."/>
            <person name="Sousa T."/>
            <person name="Jaiswal A.K."/>
            <person name="Tiwari S."/>
            <person name="Maturrano L."/>
            <person name="Brenig B."/>
            <person name="Azevedo V."/>
        </authorList>
    </citation>
    <scope>NUCLEOTIDE SEQUENCE</scope>
    <source>
        <strain evidence="2">CP3</strain>
    </source>
</reference>
<proteinExistence type="predicted"/>
<dbReference type="RefSeq" id="WP_272470745.1">
    <property type="nucleotide sequence ID" value="NZ_JAMRYU010000030.1"/>
</dbReference>
<dbReference type="GO" id="GO:0008170">
    <property type="term" value="F:N-methyltransferase activity"/>
    <property type="evidence" value="ECO:0007669"/>
    <property type="project" value="InterPro"/>
</dbReference>
<dbReference type="InterPro" id="IPR003356">
    <property type="entry name" value="DNA_methylase_A-5"/>
</dbReference>
<comment type="caution">
    <text evidence="2">The sequence shown here is derived from an EMBL/GenBank/DDBJ whole genome shotgun (WGS) entry which is preliminary data.</text>
</comment>
<evidence type="ECO:0000313" key="3">
    <source>
        <dbReference type="Proteomes" id="UP001141183"/>
    </source>
</evidence>
<organism evidence="2 3">
    <name type="scientific">Clostridium tertium</name>
    <dbReference type="NCBI Taxonomy" id="1559"/>
    <lineage>
        <taxon>Bacteria</taxon>
        <taxon>Bacillati</taxon>
        <taxon>Bacillota</taxon>
        <taxon>Clostridia</taxon>
        <taxon>Eubacteriales</taxon>
        <taxon>Clostridiaceae</taxon>
        <taxon>Clostridium</taxon>
    </lineage>
</organism>
<dbReference type="SUPFAM" id="SSF53335">
    <property type="entry name" value="S-adenosyl-L-methionine-dependent methyltransferases"/>
    <property type="match status" value="1"/>
</dbReference>